<protein>
    <submittedName>
        <fullName evidence="1">Uncharacterized protein</fullName>
    </submittedName>
</protein>
<proteinExistence type="predicted"/>
<reference evidence="2" key="1">
    <citation type="submission" date="2014-09" db="EMBL/GenBank/DDBJ databases">
        <authorList>
            <person name="Mudge J."/>
            <person name="Ramaraj T."/>
            <person name="Lindquist I.E."/>
            <person name="Bharti A.K."/>
            <person name="Sundararajan A."/>
            <person name="Cameron C.T."/>
            <person name="Woodward J.E."/>
            <person name="May G.D."/>
            <person name="Brubaker C."/>
            <person name="Broadhvest J."/>
            <person name="Wilkins T.A."/>
        </authorList>
    </citation>
    <scope>NUCLEOTIDE SEQUENCE</scope>
    <source>
        <strain evidence="2">cv. AKA8401</strain>
    </source>
</reference>
<gene>
    <name evidence="1" type="ORF">F383_35805</name>
</gene>
<comment type="caution">
    <text evidence="1">The sequence shown here is derived from an EMBL/GenBank/DDBJ whole genome shotgun (WGS) entry which is preliminary data.</text>
</comment>
<name>A0A0B0N7U4_GOSAR</name>
<evidence type="ECO:0000313" key="1">
    <source>
        <dbReference type="EMBL" id="KHG08732.1"/>
    </source>
</evidence>
<dbReference type="Proteomes" id="UP000032142">
    <property type="component" value="Unassembled WGS sequence"/>
</dbReference>
<evidence type="ECO:0000313" key="2">
    <source>
        <dbReference type="Proteomes" id="UP000032142"/>
    </source>
</evidence>
<keyword evidence="2" id="KW-1185">Reference proteome</keyword>
<organism evidence="1 2">
    <name type="scientific">Gossypium arboreum</name>
    <name type="common">Tree cotton</name>
    <name type="synonym">Gossypium nanking</name>
    <dbReference type="NCBI Taxonomy" id="29729"/>
    <lineage>
        <taxon>Eukaryota</taxon>
        <taxon>Viridiplantae</taxon>
        <taxon>Streptophyta</taxon>
        <taxon>Embryophyta</taxon>
        <taxon>Tracheophyta</taxon>
        <taxon>Spermatophyta</taxon>
        <taxon>Magnoliopsida</taxon>
        <taxon>eudicotyledons</taxon>
        <taxon>Gunneridae</taxon>
        <taxon>Pentapetalae</taxon>
        <taxon>rosids</taxon>
        <taxon>malvids</taxon>
        <taxon>Malvales</taxon>
        <taxon>Malvaceae</taxon>
        <taxon>Malvoideae</taxon>
        <taxon>Gossypium</taxon>
    </lineage>
</organism>
<dbReference type="AlphaFoldDB" id="A0A0B0N7U4"/>
<dbReference type="EMBL" id="JRRC01507724">
    <property type="protein sequence ID" value="KHG08732.1"/>
    <property type="molecule type" value="Genomic_DNA"/>
</dbReference>
<sequence>MTRYQISQFYKPLDLSNHNDTYNKITKSLYMPYFQNTKIINTQNESLIV</sequence>
<accession>A0A0B0N7U4</accession>